<comment type="caution">
    <text evidence="12">The sequence shown here is derived from an EMBL/GenBank/DDBJ whole genome shotgun (WGS) entry which is preliminary data.</text>
</comment>
<evidence type="ECO:0000256" key="9">
    <source>
        <dbReference type="SAM" id="MobiDB-lite"/>
    </source>
</evidence>
<dbReference type="Proteomes" id="UP000248745">
    <property type="component" value="Unassembled WGS sequence"/>
</dbReference>
<keyword evidence="6" id="KW-0731">Sigma factor</keyword>
<comment type="similarity">
    <text evidence="1">Belongs to the sigma-54 factor family.</text>
</comment>
<dbReference type="PROSITE" id="PS50044">
    <property type="entry name" value="SIGMA54_3"/>
    <property type="match status" value="1"/>
</dbReference>
<dbReference type="GO" id="GO:0016779">
    <property type="term" value="F:nucleotidyltransferase activity"/>
    <property type="evidence" value="ECO:0007669"/>
    <property type="project" value="UniProtKB-KW"/>
</dbReference>
<evidence type="ECO:0000256" key="2">
    <source>
        <dbReference type="ARBA" id="ARBA00022478"/>
    </source>
</evidence>
<evidence type="ECO:0000259" key="11">
    <source>
        <dbReference type="Pfam" id="PF04963"/>
    </source>
</evidence>
<keyword evidence="8" id="KW-0804">Transcription</keyword>
<sequence length="474" mass="55068">MISQQQTQKQLLKILPQQIQLLNLYFLNAQELEQRIIAELDENPILEVNEKTDDDENADKNTEGESVQDFQDWDEYGYDDIPDYKQEYQNYLSTEDVPEKPLVNVDHFKEDLKQQLRLLHLSDEEYITAEYLIDMLNTHGMLDKPMDEIADDLSFQVQSLIDVETLEKSLEIVQSLEPVGVGARSIRECLYLQLKQMNTKRPDVKCAMKLVGQFYEDLMHRQFEKLMHHLGVDEEELRVVLNFMGTLKFYPVTEPADAFEPKNTIIPDFIISKNGEDIHVALYSSRSNAVFVNQTLYDQLAEQCSKGDKSASQYIKSKLQSAQWFVSAVRQREETMMRIMQYITHHQKEYFEEGDIRLLKPMVLRHIAEQTGLDISTISRITSNKYAETHFGLVYLKNLFSEGIADKNGEVISNKVIQSVIEEAITCEDKKHPYTDQQLVHILSSKGYNIARRTVAKYREQLRIPIAQIRAVRA</sequence>
<feature type="domain" description="RNA polymerase sigma factor 54 core-binding" evidence="11">
    <location>
        <begin position="106"/>
        <end position="294"/>
    </location>
</feature>
<dbReference type="NCBIfam" id="TIGR02395">
    <property type="entry name" value="rpoN_sigma"/>
    <property type="match status" value="1"/>
</dbReference>
<dbReference type="InterPro" id="IPR007634">
    <property type="entry name" value="RNA_pol_sigma_54_DNA-bd"/>
</dbReference>
<accession>A0A2W2BBT9</accession>
<gene>
    <name evidence="12" type="primary">rpoN</name>
    <name evidence="12" type="ORF">DN068_08175</name>
</gene>
<dbReference type="PIRSF" id="PIRSF000774">
    <property type="entry name" value="RpoN"/>
    <property type="match status" value="1"/>
</dbReference>
<dbReference type="PANTHER" id="PTHR32248:SF4">
    <property type="entry name" value="RNA POLYMERASE SIGMA-54 FACTOR"/>
    <property type="match status" value="1"/>
</dbReference>
<dbReference type="InterPro" id="IPR007046">
    <property type="entry name" value="RNA_pol_sigma_54_core-bd"/>
</dbReference>
<dbReference type="GO" id="GO:0000428">
    <property type="term" value="C:DNA-directed RNA polymerase complex"/>
    <property type="evidence" value="ECO:0007669"/>
    <property type="project" value="UniProtKB-KW"/>
</dbReference>
<keyword evidence="4" id="KW-0548">Nucleotidyltransferase</keyword>
<evidence type="ECO:0000256" key="3">
    <source>
        <dbReference type="ARBA" id="ARBA00022679"/>
    </source>
</evidence>
<dbReference type="AlphaFoldDB" id="A0A2W2BBT9"/>
<reference evidence="12 13" key="1">
    <citation type="submission" date="2018-06" db="EMBL/GenBank/DDBJ databases">
        <title>Mucibacter soli gen. nov., sp. nov., a new member of the family Chitinophagaceae producing mucin.</title>
        <authorList>
            <person name="Kim M.-K."/>
            <person name="Park S."/>
            <person name="Kim T.-S."/>
            <person name="Joung Y."/>
            <person name="Han J.-H."/>
            <person name="Kim S.B."/>
        </authorList>
    </citation>
    <scope>NUCLEOTIDE SEQUENCE [LARGE SCALE GENOMIC DNA]</scope>
    <source>
        <strain evidence="12 13">R1-15</strain>
    </source>
</reference>
<dbReference type="EMBL" id="QKTW01000013">
    <property type="protein sequence ID" value="PZF73357.1"/>
    <property type="molecule type" value="Genomic_DNA"/>
</dbReference>
<keyword evidence="7" id="KW-0238">DNA-binding</keyword>
<dbReference type="GO" id="GO:0006352">
    <property type="term" value="P:DNA-templated transcription initiation"/>
    <property type="evidence" value="ECO:0007669"/>
    <property type="project" value="InterPro"/>
</dbReference>
<evidence type="ECO:0000256" key="8">
    <source>
        <dbReference type="ARBA" id="ARBA00023163"/>
    </source>
</evidence>
<keyword evidence="5" id="KW-0805">Transcription regulation</keyword>
<organism evidence="12 13">
    <name type="scientific">Taibaiella soli</name>
    <dbReference type="NCBI Taxonomy" id="1649169"/>
    <lineage>
        <taxon>Bacteria</taxon>
        <taxon>Pseudomonadati</taxon>
        <taxon>Bacteroidota</taxon>
        <taxon>Chitinophagia</taxon>
        <taxon>Chitinophagales</taxon>
        <taxon>Chitinophagaceae</taxon>
        <taxon>Taibaiella</taxon>
    </lineage>
</organism>
<dbReference type="PROSITE" id="PS00718">
    <property type="entry name" value="SIGMA54_2"/>
    <property type="match status" value="1"/>
</dbReference>
<evidence type="ECO:0000256" key="4">
    <source>
        <dbReference type="ARBA" id="ARBA00022695"/>
    </source>
</evidence>
<dbReference type="GO" id="GO:0016987">
    <property type="term" value="F:sigma factor activity"/>
    <property type="evidence" value="ECO:0007669"/>
    <property type="project" value="UniProtKB-KW"/>
</dbReference>
<evidence type="ECO:0000256" key="7">
    <source>
        <dbReference type="ARBA" id="ARBA00023125"/>
    </source>
</evidence>
<protein>
    <submittedName>
        <fullName evidence="12">RNA polymerase sigma-54 factor</fullName>
    </submittedName>
</protein>
<evidence type="ECO:0000313" key="13">
    <source>
        <dbReference type="Proteomes" id="UP000248745"/>
    </source>
</evidence>
<dbReference type="PANTHER" id="PTHR32248">
    <property type="entry name" value="RNA POLYMERASE SIGMA-54 FACTOR"/>
    <property type="match status" value="1"/>
</dbReference>
<evidence type="ECO:0000259" key="10">
    <source>
        <dbReference type="Pfam" id="PF04552"/>
    </source>
</evidence>
<proteinExistence type="inferred from homology"/>
<name>A0A2W2BBT9_9BACT</name>
<dbReference type="Pfam" id="PF00309">
    <property type="entry name" value="Sigma54_AID"/>
    <property type="match status" value="1"/>
</dbReference>
<dbReference type="Gene3D" id="1.10.10.1330">
    <property type="entry name" value="RNA polymerase sigma-54 factor, core-binding domain"/>
    <property type="match status" value="1"/>
</dbReference>
<feature type="domain" description="RNA polymerase sigma factor 54 DNA-binding" evidence="10">
    <location>
        <begin position="313"/>
        <end position="469"/>
    </location>
</feature>
<dbReference type="InterPro" id="IPR038709">
    <property type="entry name" value="RpoN_core-bd_sf"/>
</dbReference>
<dbReference type="PRINTS" id="PR00045">
    <property type="entry name" value="SIGMA54FCT"/>
</dbReference>
<keyword evidence="2" id="KW-0240">DNA-directed RNA polymerase</keyword>
<dbReference type="Gene3D" id="1.10.10.60">
    <property type="entry name" value="Homeodomain-like"/>
    <property type="match status" value="1"/>
</dbReference>
<keyword evidence="13" id="KW-1185">Reference proteome</keyword>
<feature type="region of interest" description="Disordered" evidence="9">
    <location>
        <begin position="47"/>
        <end position="72"/>
    </location>
</feature>
<dbReference type="GO" id="GO:0001216">
    <property type="term" value="F:DNA-binding transcription activator activity"/>
    <property type="evidence" value="ECO:0007669"/>
    <property type="project" value="InterPro"/>
</dbReference>
<evidence type="ECO:0000256" key="5">
    <source>
        <dbReference type="ARBA" id="ARBA00023015"/>
    </source>
</evidence>
<dbReference type="Pfam" id="PF04963">
    <property type="entry name" value="Sigma54_CBD"/>
    <property type="match status" value="1"/>
</dbReference>
<dbReference type="InterPro" id="IPR000394">
    <property type="entry name" value="RNA_pol_sigma_54"/>
</dbReference>
<dbReference type="OrthoDB" id="9814402at2"/>
<evidence type="ECO:0000313" key="12">
    <source>
        <dbReference type="EMBL" id="PZF73357.1"/>
    </source>
</evidence>
<keyword evidence="3" id="KW-0808">Transferase</keyword>
<dbReference type="Pfam" id="PF04552">
    <property type="entry name" value="Sigma54_DBD"/>
    <property type="match status" value="1"/>
</dbReference>
<evidence type="ECO:0000256" key="6">
    <source>
        <dbReference type="ARBA" id="ARBA00023082"/>
    </source>
</evidence>
<dbReference type="GO" id="GO:0003677">
    <property type="term" value="F:DNA binding"/>
    <property type="evidence" value="ECO:0007669"/>
    <property type="project" value="UniProtKB-KW"/>
</dbReference>
<evidence type="ECO:0000256" key="1">
    <source>
        <dbReference type="ARBA" id="ARBA00008798"/>
    </source>
</evidence>